<dbReference type="InterPro" id="IPR006612">
    <property type="entry name" value="THAP_Znf"/>
</dbReference>
<keyword evidence="1" id="KW-0479">Metal-binding</keyword>
<evidence type="ECO:0000313" key="8">
    <source>
        <dbReference type="EMBL" id="KAK3880774.1"/>
    </source>
</evidence>
<accession>A0AAE1FVS5</accession>
<keyword evidence="4 5" id="KW-0238">DNA-binding</keyword>
<name>A0AAE1FVS5_PETCI</name>
<keyword evidence="2 5" id="KW-0863">Zinc-finger</keyword>
<evidence type="ECO:0000313" key="9">
    <source>
        <dbReference type="Proteomes" id="UP001286313"/>
    </source>
</evidence>
<dbReference type="EMBL" id="JAWQEG010001291">
    <property type="protein sequence ID" value="KAK3880774.1"/>
    <property type="molecule type" value="Genomic_DNA"/>
</dbReference>
<evidence type="ECO:0000256" key="6">
    <source>
        <dbReference type="SAM" id="MobiDB-lite"/>
    </source>
</evidence>
<dbReference type="GO" id="GO:0008270">
    <property type="term" value="F:zinc ion binding"/>
    <property type="evidence" value="ECO:0007669"/>
    <property type="project" value="UniProtKB-KW"/>
</dbReference>
<comment type="caution">
    <text evidence="8">The sequence shown here is derived from an EMBL/GenBank/DDBJ whole genome shotgun (WGS) entry which is preliminary data.</text>
</comment>
<reference evidence="8" key="1">
    <citation type="submission" date="2023-10" db="EMBL/GenBank/DDBJ databases">
        <title>Genome assemblies of two species of porcelain crab, Petrolisthes cinctipes and Petrolisthes manimaculis (Anomura: Porcellanidae).</title>
        <authorList>
            <person name="Angst P."/>
        </authorList>
    </citation>
    <scope>NUCLEOTIDE SEQUENCE</scope>
    <source>
        <strain evidence="8">PB745_01</strain>
        <tissue evidence="8">Gill</tissue>
    </source>
</reference>
<gene>
    <name evidence="8" type="ORF">Pcinc_014755</name>
</gene>
<feature type="domain" description="THAP-type" evidence="7">
    <location>
        <begin position="1"/>
        <end position="85"/>
    </location>
</feature>
<feature type="compositionally biased region" description="Low complexity" evidence="6">
    <location>
        <begin position="214"/>
        <end position="229"/>
    </location>
</feature>
<evidence type="ECO:0000256" key="2">
    <source>
        <dbReference type="ARBA" id="ARBA00022771"/>
    </source>
</evidence>
<dbReference type="GO" id="GO:0043565">
    <property type="term" value="F:sequence-specific DNA binding"/>
    <property type="evidence" value="ECO:0007669"/>
    <property type="project" value="InterPro"/>
</dbReference>
<dbReference type="AlphaFoldDB" id="A0AAE1FVS5"/>
<protein>
    <recommendedName>
        <fullName evidence="7">THAP-type domain-containing protein</fullName>
    </recommendedName>
</protein>
<evidence type="ECO:0000256" key="1">
    <source>
        <dbReference type="ARBA" id="ARBA00022723"/>
    </source>
</evidence>
<dbReference type="PANTHER" id="PTHR46600">
    <property type="entry name" value="THAP DOMAIN-CONTAINING"/>
    <property type="match status" value="1"/>
</dbReference>
<feature type="region of interest" description="Disordered" evidence="6">
    <location>
        <begin position="202"/>
        <end position="229"/>
    </location>
</feature>
<dbReference type="Pfam" id="PF05485">
    <property type="entry name" value="THAP"/>
    <property type="match status" value="1"/>
</dbReference>
<evidence type="ECO:0000256" key="4">
    <source>
        <dbReference type="ARBA" id="ARBA00023125"/>
    </source>
</evidence>
<dbReference type="Proteomes" id="UP001286313">
    <property type="component" value="Unassembled WGS sequence"/>
</dbReference>
<dbReference type="PANTHER" id="PTHR46600:SF11">
    <property type="entry name" value="THAP DOMAIN-CONTAINING PROTEIN 10"/>
    <property type="match status" value="1"/>
</dbReference>
<proteinExistence type="predicted"/>
<dbReference type="SUPFAM" id="SSF57716">
    <property type="entry name" value="Glucocorticoid receptor-like (DNA-binding domain)"/>
    <property type="match status" value="1"/>
</dbReference>
<dbReference type="InterPro" id="IPR026516">
    <property type="entry name" value="THAP1/10"/>
</dbReference>
<keyword evidence="9" id="KW-1185">Reference proteome</keyword>
<keyword evidence="3" id="KW-0862">Zinc</keyword>
<evidence type="ECO:0000256" key="5">
    <source>
        <dbReference type="PROSITE-ProRule" id="PRU00309"/>
    </source>
</evidence>
<dbReference type="SMART" id="SM00692">
    <property type="entry name" value="DM3"/>
    <property type="match status" value="1"/>
</dbReference>
<dbReference type="PROSITE" id="PS50950">
    <property type="entry name" value="ZF_THAP"/>
    <property type="match status" value="1"/>
</dbReference>
<evidence type="ECO:0000256" key="3">
    <source>
        <dbReference type="ARBA" id="ARBA00022833"/>
    </source>
</evidence>
<organism evidence="8 9">
    <name type="scientific">Petrolisthes cinctipes</name>
    <name type="common">Flat porcelain crab</name>
    <dbReference type="NCBI Taxonomy" id="88211"/>
    <lineage>
        <taxon>Eukaryota</taxon>
        <taxon>Metazoa</taxon>
        <taxon>Ecdysozoa</taxon>
        <taxon>Arthropoda</taxon>
        <taxon>Crustacea</taxon>
        <taxon>Multicrustacea</taxon>
        <taxon>Malacostraca</taxon>
        <taxon>Eumalacostraca</taxon>
        <taxon>Eucarida</taxon>
        <taxon>Decapoda</taxon>
        <taxon>Pleocyemata</taxon>
        <taxon>Anomura</taxon>
        <taxon>Galatheoidea</taxon>
        <taxon>Porcellanidae</taxon>
        <taxon>Petrolisthes</taxon>
    </lineage>
</organism>
<evidence type="ECO:0000259" key="7">
    <source>
        <dbReference type="PROSITE" id="PS50950"/>
    </source>
</evidence>
<sequence>MGIMIMGPKSTLFSFPKEEKLFNTWLRAIRRDNFTPTSNHRACYQHFQLEDIEWEISLFNEKTGTTLTAKLKVPRLRKGAIPTKLPNAPSYLSTTATTRESPDVRRKRKIEAEIQAAIAKRNEDDMNYQRQNSFSNLDELESRLSFPDSYWNMDGATIQKMVRFAMGLNREREENGLLGRFYYQRGGNIRFFPEQGAPWQQVTQPSNLPSICDPTITPTRSFPSSSSSE</sequence>